<dbReference type="Pfam" id="PF00378">
    <property type="entry name" value="ECH_1"/>
    <property type="match status" value="1"/>
</dbReference>
<dbReference type="RefSeq" id="WP_203703716.1">
    <property type="nucleotide sequence ID" value="NZ_BAAALU010000010.1"/>
</dbReference>
<organism evidence="1 2">
    <name type="scientific">Asanoa iriomotensis</name>
    <dbReference type="NCBI Taxonomy" id="234613"/>
    <lineage>
        <taxon>Bacteria</taxon>
        <taxon>Bacillati</taxon>
        <taxon>Actinomycetota</taxon>
        <taxon>Actinomycetes</taxon>
        <taxon>Micromonosporales</taxon>
        <taxon>Micromonosporaceae</taxon>
        <taxon>Asanoa</taxon>
    </lineage>
</organism>
<dbReference type="CDD" id="cd06558">
    <property type="entry name" value="crotonase-like"/>
    <property type="match status" value="1"/>
</dbReference>
<sequence length="252" mass="27563">MHRSFEEYRTAYQHLAMDRRDGILELRLHTDGGPLVWGAGPHTELGWALREIGGDPGNRVVILTGTGTEFIARLDDSWVGPMTPPKWERIYTNGKRLLAALLDVEVPVIAAVNGKATVHAELAVLSDIVLATPETVFSDAPHFRFGTVPGDGVHAVWSTLLGVNRARYFLLTGQRLSAAEAKDLGVVNEVVPAGELLPRAYELAENLCRQDDITLRYTREVMTEPLRRLVAERAGHGLALEGLGAFATWPAG</sequence>
<dbReference type="PANTHER" id="PTHR43459">
    <property type="entry name" value="ENOYL-COA HYDRATASE"/>
    <property type="match status" value="1"/>
</dbReference>
<proteinExistence type="predicted"/>
<gene>
    <name evidence="1" type="ORF">Air01nite_35950</name>
</gene>
<dbReference type="Gene3D" id="3.90.226.10">
    <property type="entry name" value="2-enoyl-CoA Hydratase, Chain A, domain 1"/>
    <property type="match status" value="1"/>
</dbReference>
<dbReference type="SUPFAM" id="SSF52096">
    <property type="entry name" value="ClpP/crotonase"/>
    <property type="match status" value="1"/>
</dbReference>
<keyword evidence="2" id="KW-1185">Reference proteome</keyword>
<dbReference type="EMBL" id="BONC01000023">
    <property type="protein sequence ID" value="GIF57500.1"/>
    <property type="molecule type" value="Genomic_DNA"/>
</dbReference>
<reference evidence="1 2" key="1">
    <citation type="submission" date="2021-01" db="EMBL/GenBank/DDBJ databases">
        <title>Whole genome shotgun sequence of Asanoa iriomotensis NBRC 100142.</title>
        <authorList>
            <person name="Komaki H."/>
            <person name="Tamura T."/>
        </authorList>
    </citation>
    <scope>NUCLEOTIDE SEQUENCE [LARGE SCALE GENOMIC DNA]</scope>
    <source>
        <strain evidence="1 2">NBRC 100142</strain>
    </source>
</reference>
<comment type="caution">
    <text evidence="1">The sequence shown here is derived from an EMBL/GenBank/DDBJ whole genome shotgun (WGS) entry which is preliminary data.</text>
</comment>
<dbReference type="Proteomes" id="UP000624325">
    <property type="component" value="Unassembled WGS sequence"/>
</dbReference>
<name>A0ABQ4C401_9ACTN</name>
<protein>
    <submittedName>
        <fullName evidence="1">Crotonase</fullName>
    </submittedName>
</protein>
<accession>A0ABQ4C401</accession>
<dbReference type="PANTHER" id="PTHR43459:SF1">
    <property type="entry name" value="EG:BACN32G11.4 PROTEIN"/>
    <property type="match status" value="1"/>
</dbReference>
<dbReference type="InterPro" id="IPR029045">
    <property type="entry name" value="ClpP/crotonase-like_dom_sf"/>
</dbReference>
<evidence type="ECO:0000313" key="1">
    <source>
        <dbReference type="EMBL" id="GIF57500.1"/>
    </source>
</evidence>
<evidence type="ECO:0000313" key="2">
    <source>
        <dbReference type="Proteomes" id="UP000624325"/>
    </source>
</evidence>
<dbReference type="InterPro" id="IPR001753">
    <property type="entry name" value="Enoyl-CoA_hydra/iso"/>
</dbReference>